<dbReference type="Proteomes" id="UP000469558">
    <property type="component" value="Unassembled WGS sequence"/>
</dbReference>
<accession>A0A8T9C3K9</accession>
<evidence type="ECO:0000313" key="2">
    <source>
        <dbReference type="Proteomes" id="UP000469558"/>
    </source>
</evidence>
<sequence length="119" mass="12993">MPKPFSSNLLYIAAGLNTALVLGHTKMGYEIVFPSTTKDAGGEAASIGWWEVNESFVFMGIFCLKWAKFGITDRYDKAILYASAASQIFFGYRYLKAGFGKPIIGLWGVPALIGLSQLV</sequence>
<dbReference type="AlphaFoldDB" id="A0A8T9C3K9"/>
<protein>
    <submittedName>
        <fullName evidence="1">Uncharacterized protein</fullName>
    </submittedName>
</protein>
<name>A0A8T9C3K9_9HELO</name>
<proteinExistence type="predicted"/>
<evidence type="ECO:0000313" key="1">
    <source>
        <dbReference type="EMBL" id="TVY78572.1"/>
    </source>
</evidence>
<dbReference type="EMBL" id="QGMK01000727">
    <property type="protein sequence ID" value="TVY78572.1"/>
    <property type="molecule type" value="Genomic_DNA"/>
</dbReference>
<keyword evidence="2" id="KW-1185">Reference proteome</keyword>
<reference evidence="1 2" key="1">
    <citation type="submission" date="2018-05" db="EMBL/GenBank/DDBJ databases">
        <title>Genome sequencing and assembly of the regulated plant pathogen Lachnellula willkommii and related sister species for the development of diagnostic species identification markers.</title>
        <authorList>
            <person name="Giroux E."/>
            <person name="Bilodeau G."/>
        </authorList>
    </citation>
    <scope>NUCLEOTIDE SEQUENCE [LARGE SCALE GENOMIC DNA]</scope>
    <source>
        <strain evidence="1 2">CBS 268.59</strain>
    </source>
</reference>
<comment type="caution">
    <text evidence="1">The sequence shown here is derived from an EMBL/GenBank/DDBJ whole genome shotgun (WGS) entry which is preliminary data.</text>
</comment>
<gene>
    <name evidence="1" type="ORF">LSUE1_G009568</name>
</gene>
<organism evidence="1 2">
    <name type="scientific">Lachnellula suecica</name>
    <dbReference type="NCBI Taxonomy" id="602035"/>
    <lineage>
        <taxon>Eukaryota</taxon>
        <taxon>Fungi</taxon>
        <taxon>Dikarya</taxon>
        <taxon>Ascomycota</taxon>
        <taxon>Pezizomycotina</taxon>
        <taxon>Leotiomycetes</taxon>
        <taxon>Helotiales</taxon>
        <taxon>Lachnaceae</taxon>
        <taxon>Lachnellula</taxon>
    </lineage>
</organism>
<dbReference type="OrthoDB" id="5399817at2759"/>